<reference evidence="1 2" key="1">
    <citation type="submission" date="2017-09" db="EMBL/GenBank/DDBJ databases">
        <title>Depth-based differentiation of microbial function through sediment-hosted aquifers and enrichment of novel symbionts in the deep terrestrial subsurface.</title>
        <authorList>
            <person name="Probst A.J."/>
            <person name="Ladd B."/>
            <person name="Jarett J.K."/>
            <person name="Geller-Mcgrath D.E."/>
            <person name="Sieber C.M."/>
            <person name="Emerson J.B."/>
            <person name="Anantharaman K."/>
            <person name="Thomas B.C."/>
            <person name="Malmstrom R."/>
            <person name="Stieglmeier M."/>
            <person name="Klingl A."/>
            <person name="Woyke T."/>
            <person name="Ryan C.M."/>
            <person name="Banfield J.F."/>
        </authorList>
    </citation>
    <scope>NUCLEOTIDE SEQUENCE [LARGE SCALE GENOMIC DNA]</scope>
    <source>
        <strain evidence="1">CG10_big_fil_rev_8_21_14_0_10_45_14</strain>
    </source>
</reference>
<dbReference type="AlphaFoldDB" id="A0A2H0RK15"/>
<dbReference type="Gene3D" id="2.60.120.1140">
    <property type="entry name" value="Protein of unknown function DUF192"/>
    <property type="match status" value="1"/>
</dbReference>
<dbReference type="InterPro" id="IPR003795">
    <property type="entry name" value="DUF192"/>
</dbReference>
<protein>
    <recommendedName>
        <fullName evidence="3">DUF192 domain-containing protein</fullName>
    </recommendedName>
</protein>
<name>A0A2H0RK15_9BACT</name>
<evidence type="ECO:0000313" key="2">
    <source>
        <dbReference type="Proteomes" id="UP000230833"/>
    </source>
</evidence>
<dbReference type="Proteomes" id="UP000230833">
    <property type="component" value="Unassembled WGS sequence"/>
</dbReference>
<organism evidence="1 2">
    <name type="scientific">Candidatus Vogelbacteria bacterium CG10_big_fil_rev_8_21_14_0_10_45_14</name>
    <dbReference type="NCBI Taxonomy" id="1975042"/>
    <lineage>
        <taxon>Bacteria</taxon>
        <taxon>Candidatus Vogeliibacteriota</taxon>
    </lineage>
</organism>
<proteinExistence type="predicted"/>
<dbReference type="InterPro" id="IPR038695">
    <property type="entry name" value="Saro_0823-like_sf"/>
</dbReference>
<evidence type="ECO:0000313" key="1">
    <source>
        <dbReference type="EMBL" id="PIR46833.1"/>
    </source>
</evidence>
<gene>
    <name evidence="1" type="ORF">COV07_02090</name>
</gene>
<accession>A0A2H0RK15</accession>
<dbReference type="Pfam" id="PF02643">
    <property type="entry name" value="DUF192"/>
    <property type="match status" value="1"/>
</dbReference>
<comment type="caution">
    <text evidence="1">The sequence shown here is derived from an EMBL/GenBank/DDBJ whole genome shotgun (WGS) entry which is preliminary data.</text>
</comment>
<evidence type="ECO:0008006" key="3">
    <source>
        <dbReference type="Google" id="ProtNLM"/>
    </source>
</evidence>
<sequence length="174" mass="19369">MRKSTQASAVIIVGIAIAGGIYLSPLKEQRLVANQDFESADEKAPDLEDQTRYQSGLATTTLIIGGNSYIVDLPQNSLEKARGLSGRDMLPDGYGMLFDMENSDLHPFWMKDMLFSIDILWLDANRKTVHIERNVSPDTYPKSFSSKVPARYILELSSNSADKYGLRIGDTAEF</sequence>
<dbReference type="PANTHER" id="PTHR37953:SF1">
    <property type="entry name" value="UPF0127 PROTEIN MJ1496"/>
    <property type="match status" value="1"/>
</dbReference>
<dbReference type="EMBL" id="PCYL01000027">
    <property type="protein sequence ID" value="PIR46833.1"/>
    <property type="molecule type" value="Genomic_DNA"/>
</dbReference>
<dbReference type="PANTHER" id="PTHR37953">
    <property type="entry name" value="UPF0127 PROTEIN MJ1496"/>
    <property type="match status" value="1"/>
</dbReference>